<evidence type="ECO:0000313" key="2">
    <source>
        <dbReference type="EMBL" id="GAA5809110.1"/>
    </source>
</evidence>
<evidence type="ECO:0000256" key="1">
    <source>
        <dbReference type="SAM" id="MobiDB-lite"/>
    </source>
</evidence>
<dbReference type="Proteomes" id="UP001473302">
    <property type="component" value="Unassembled WGS sequence"/>
</dbReference>
<accession>A0ABP9YQH0</accession>
<evidence type="ECO:0008006" key="4">
    <source>
        <dbReference type="Google" id="ProtNLM"/>
    </source>
</evidence>
<evidence type="ECO:0000313" key="3">
    <source>
        <dbReference type="Proteomes" id="UP001473302"/>
    </source>
</evidence>
<feature type="compositionally biased region" description="Polar residues" evidence="1">
    <location>
        <begin position="271"/>
        <end position="280"/>
    </location>
</feature>
<dbReference type="EMBL" id="BAABUK010000004">
    <property type="protein sequence ID" value="GAA5809110.1"/>
    <property type="molecule type" value="Genomic_DNA"/>
</dbReference>
<organism evidence="2 3">
    <name type="scientific">Mucor flavus</name>
    <dbReference type="NCBI Taxonomy" id="439312"/>
    <lineage>
        <taxon>Eukaryota</taxon>
        <taxon>Fungi</taxon>
        <taxon>Fungi incertae sedis</taxon>
        <taxon>Mucoromycota</taxon>
        <taxon>Mucoromycotina</taxon>
        <taxon>Mucoromycetes</taxon>
        <taxon>Mucorales</taxon>
        <taxon>Mucorineae</taxon>
        <taxon>Mucoraceae</taxon>
        <taxon>Mucor</taxon>
    </lineage>
</organism>
<gene>
    <name evidence="2" type="ORF">MFLAVUS_002514</name>
</gene>
<sequence>MSFKVYFEDGKGNAMDEDGLEPVRMEIDEEAYPLDDITNYDSHIDLKPAEKKVNPKAVKKNAVFSVSKQDIKNIHRGNDTKEMLFFYVYEKGLTAGKAASLMNIPRRTGYNWLQRDQSILIDRLEGKADDDDHLKENRGREKLLNEDHKKHLEETFGENASTTIDQAMDSLTTHFEGLKVSQKTVRDFMVDEYLDYQSNCVLIDEAAFHVNLKRTMAWSKKGERAIVETPITRAQTTTILGAISPHGIINVKVRRPYQSVSKKRKLLKTPPTASRSTAPI</sequence>
<keyword evidence="3" id="KW-1185">Reference proteome</keyword>
<proteinExistence type="predicted"/>
<protein>
    <recommendedName>
        <fullName evidence="4">Homeodomain-like DNA binding domain-containing transcription factor</fullName>
    </recommendedName>
</protein>
<feature type="region of interest" description="Disordered" evidence="1">
    <location>
        <begin position="260"/>
        <end position="280"/>
    </location>
</feature>
<dbReference type="Gene3D" id="3.30.420.10">
    <property type="entry name" value="Ribonuclease H-like superfamily/Ribonuclease H"/>
    <property type="match status" value="1"/>
</dbReference>
<name>A0ABP9YQH0_9FUNG</name>
<dbReference type="InterPro" id="IPR036397">
    <property type="entry name" value="RNaseH_sf"/>
</dbReference>
<reference evidence="2 3" key="1">
    <citation type="submission" date="2024-04" db="EMBL/GenBank/DDBJ databases">
        <title>genome sequences of Mucor flavus KT1a and Helicostylum pulchrum KT1b strains isolated from the surface of a dry-aged beef.</title>
        <authorList>
            <person name="Toyotome T."/>
            <person name="Hosono M."/>
            <person name="Torimaru M."/>
            <person name="Fukuda K."/>
            <person name="Mikami N."/>
        </authorList>
    </citation>
    <scope>NUCLEOTIDE SEQUENCE [LARGE SCALE GENOMIC DNA]</scope>
    <source>
        <strain evidence="2 3">KT1a</strain>
    </source>
</reference>
<comment type="caution">
    <text evidence="2">The sequence shown here is derived from an EMBL/GenBank/DDBJ whole genome shotgun (WGS) entry which is preliminary data.</text>
</comment>